<evidence type="ECO:0000313" key="4">
    <source>
        <dbReference type="Proteomes" id="UP000273083"/>
    </source>
</evidence>
<dbReference type="SUPFAM" id="SSF47413">
    <property type="entry name" value="lambda repressor-like DNA-binding domains"/>
    <property type="match status" value="1"/>
</dbReference>
<dbReference type="AlphaFoldDB" id="A0A3N1XZ65"/>
<gene>
    <name evidence="3" type="ORF">EDD66_101489</name>
</gene>
<accession>A0A3N1XZ65</accession>
<organism evidence="3 4">
    <name type="scientific">Mobilisporobacter senegalensis</name>
    <dbReference type="NCBI Taxonomy" id="1329262"/>
    <lineage>
        <taxon>Bacteria</taxon>
        <taxon>Bacillati</taxon>
        <taxon>Bacillota</taxon>
        <taxon>Clostridia</taxon>
        <taxon>Lachnospirales</taxon>
        <taxon>Lachnospiraceae</taxon>
        <taxon>Mobilisporobacter</taxon>
    </lineage>
</organism>
<reference evidence="3 4" key="1">
    <citation type="submission" date="2018-11" db="EMBL/GenBank/DDBJ databases">
        <title>Genomic Encyclopedia of Type Strains, Phase IV (KMG-IV): sequencing the most valuable type-strain genomes for metagenomic binning, comparative biology and taxonomic classification.</title>
        <authorList>
            <person name="Goeker M."/>
        </authorList>
    </citation>
    <scope>NUCLEOTIDE SEQUENCE [LARGE SCALE GENOMIC DNA]</scope>
    <source>
        <strain evidence="3 4">DSM 26537</strain>
    </source>
</reference>
<keyword evidence="1 3" id="KW-0238">DNA-binding</keyword>
<evidence type="ECO:0000313" key="3">
    <source>
        <dbReference type="EMBL" id="ROR31869.1"/>
    </source>
</evidence>
<comment type="caution">
    <text evidence="3">The sequence shown here is derived from an EMBL/GenBank/DDBJ whole genome shotgun (WGS) entry which is preliminary data.</text>
</comment>
<dbReference type="EMBL" id="RJVG01000001">
    <property type="protein sequence ID" value="ROR31869.1"/>
    <property type="molecule type" value="Genomic_DNA"/>
</dbReference>
<dbReference type="PANTHER" id="PTHR46558:SF11">
    <property type="entry name" value="HTH-TYPE TRANSCRIPTIONAL REGULATOR XRE"/>
    <property type="match status" value="1"/>
</dbReference>
<name>A0A3N1XZ65_9FIRM</name>
<protein>
    <submittedName>
        <fullName evidence="3">DNA-binding XRE family transcriptional regulator</fullName>
    </submittedName>
</protein>
<dbReference type="PANTHER" id="PTHR46558">
    <property type="entry name" value="TRACRIPTIONAL REGULATORY PROTEIN-RELATED-RELATED"/>
    <property type="match status" value="1"/>
</dbReference>
<dbReference type="Pfam" id="PF01381">
    <property type="entry name" value="HTH_3"/>
    <property type="match status" value="1"/>
</dbReference>
<evidence type="ECO:0000256" key="1">
    <source>
        <dbReference type="ARBA" id="ARBA00023125"/>
    </source>
</evidence>
<proteinExistence type="predicted"/>
<dbReference type="CDD" id="cd00093">
    <property type="entry name" value="HTH_XRE"/>
    <property type="match status" value="1"/>
</dbReference>
<dbReference type="Proteomes" id="UP000273083">
    <property type="component" value="Unassembled WGS sequence"/>
</dbReference>
<dbReference type="SMART" id="SM00530">
    <property type="entry name" value="HTH_XRE"/>
    <property type="match status" value="1"/>
</dbReference>
<dbReference type="InterPro" id="IPR001387">
    <property type="entry name" value="Cro/C1-type_HTH"/>
</dbReference>
<dbReference type="RefSeq" id="WP_123607955.1">
    <property type="nucleotide sequence ID" value="NZ_RJVG01000001.1"/>
</dbReference>
<dbReference type="Gene3D" id="1.10.260.40">
    <property type="entry name" value="lambda repressor-like DNA-binding domains"/>
    <property type="match status" value="1"/>
</dbReference>
<dbReference type="PROSITE" id="PS50943">
    <property type="entry name" value="HTH_CROC1"/>
    <property type="match status" value="1"/>
</dbReference>
<dbReference type="GO" id="GO:0003677">
    <property type="term" value="F:DNA binding"/>
    <property type="evidence" value="ECO:0007669"/>
    <property type="project" value="UniProtKB-KW"/>
</dbReference>
<dbReference type="OrthoDB" id="9812239at2"/>
<dbReference type="InterPro" id="IPR010982">
    <property type="entry name" value="Lambda_DNA-bd_dom_sf"/>
</dbReference>
<sequence>MSFGKNLERIRKDRKVSQAALGIELGLTQQMISSYEKGTSSPNVEILIKIADYFNVSIDTLVGYVPKKLNITSAEARFLRYFETLNELDREKCIMIAQTLIQDRELK</sequence>
<feature type="domain" description="HTH cro/C1-type" evidence="2">
    <location>
        <begin position="7"/>
        <end position="61"/>
    </location>
</feature>
<evidence type="ECO:0000259" key="2">
    <source>
        <dbReference type="PROSITE" id="PS50943"/>
    </source>
</evidence>
<keyword evidence="4" id="KW-1185">Reference proteome</keyword>